<sequence>MPDSDEPERPALRLLQGGKSGRFDVEAALARLHARLTSHSNPTLPLMSRDAADKALDAHGGCDPLGCSTRVTAVIVTRDGYRWFRERGM</sequence>
<evidence type="ECO:0000313" key="2">
    <source>
        <dbReference type="Proteomes" id="UP001348098"/>
    </source>
</evidence>
<protein>
    <submittedName>
        <fullName evidence="1">Uncharacterized protein</fullName>
    </submittedName>
</protein>
<dbReference type="EMBL" id="JAYKYQ010000001">
    <property type="protein sequence ID" value="MEB3509093.1"/>
    <property type="molecule type" value="Genomic_DNA"/>
</dbReference>
<gene>
    <name evidence="1" type="ORF">U3653_03580</name>
</gene>
<dbReference type="Proteomes" id="UP001348098">
    <property type="component" value="Unassembled WGS sequence"/>
</dbReference>
<proteinExistence type="predicted"/>
<dbReference type="RefSeq" id="WP_195079757.1">
    <property type="nucleotide sequence ID" value="NZ_JAYESH010000011.1"/>
</dbReference>
<comment type="caution">
    <text evidence="1">The sequence shown here is derived from an EMBL/GenBank/DDBJ whole genome shotgun (WGS) entry which is preliminary data.</text>
</comment>
<evidence type="ECO:0000313" key="1">
    <source>
        <dbReference type="EMBL" id="MEB3509093.1"/>
    </source>
</evidence>
<organism evidence="1 2">
    <name type="scientific">Nocardia implantans</name>
    <dbReference type="NCBI Taxonomy" id="3108168"/>
    <lineage>
        <taxon>Bacteria</taxon>
        <taxon>Bacillati</taxon>
        <taxon>Actinomycetota</taxon>
        <taxon>Actinomycetes</taxon>
        <taxon>Mycobacteriales</taxon>
        <taxon>Nocardiaceae</taxon>
        <taxon>Nocardia</taxon>
    </lineage>
</organism>
<accession>A0ABU6AP30</accession>
<reference evidence="1 2" key="1">
    <citation type="submission" date="2023-12" db="EMBL/GenBank/DDBJ databases">
        <title>novel species in genus Nocarida.</title>
        <authorList>
            <person name="Li Z."/>
        </authorList>
    </citation>
    <scope>NUCLEOTIDE SEQUENCE [LARGE SCALE GENOMIC DNA]</scope>
    <source>
        <strain evidence="1 2">CDC186</strain>
    </source>
</reference>
<keyword evidence="2" id="KW-1185">Reference proteome</keyword>
<name>A0ABU6AP30_9NOCA</name>